<accession>A0A366EBC6</accession>
<dbReference type="RefSeq" id="WP_079708218.1">
    <property type="nucleotide sequence ID" value="NZ_BAABQN010000003.1"/>
</dbReference>
<protein>
    <submittedName>
        <fullName evidence="2">Putative small secreted protein</fullName>
    </submittedName>
</protein>
<evidence type="ECO:0000259" key="1">
    <source>
        <dbReference type="Pfam" id="PF03413"/>
    </source>
</evidence>
<proteinExistence type="predicted"/>
<dbReference type="OrthoDB" id="2989832at2"/>
<sequence length="103" mass="11635">MNWKKLLGAAGVGVLIGYTIRDQMSQQFVKPENALKLAKEAFKQEGPVSGSWIYMKPEEVSKNNLTYMVYRGGITRTIDELNKQYEFYVDAHTGSIIDVNETA</sequence>
<dbReference type="Pfam" id="PF03413">
    <property type="entry name" value="PepSY"/>
    <property type="match status" value="1"/>
</dbReference>
<keyword evidence="3" id="KW-1185">Reference proteome</keyword>
<reference evidence="2 3" key="1">
    <citation type="submission" date="2018-06" db="EMBL/GenBank/DDBJ databases">
        <title>Genomic Encyclopedia of Type Strains, Phase IV (KMG-IV): sequencing the most valuable type-strain genomes for metagenomic binning, comparative biology and taxonomic classification.</title>
        <authorList>
            <person name="Goeker M."/>
        </authorList>
    </citation>
    <scope>NUCLEOTIDE SEQUENCE [LARGE SCALE GENOMIC DNA]</scope>
    <source>
        <strain evidence="2 3">DSM 15140</strain>
    </source>
</reference>
<feature type="domain" description="PepSY" evidence="1">
    <location>
        <begin position="31"/>
        <end position="99"/>
    </location>
</feature>
<dbReference type="EMBL" id="QNRI01000004">
    <property type="protein sequence ID" value="RBO99345.1"/>
    <property type="molecule type" value="Genomic_DNA"/>
</dbReference>
<dbReference type="AlphaFoldDB" id="A0A366EBC6"/>
<comment type="caution">
    <text evidence="2">The sequence shown here is derived from an EMBL/GenBank/DDBJ whole genome shotgun (WGS) entry which is preliminary data.</text>
</comment>
<evidence type="ECO:0000313" key="2">
    <source>
        <dbReference type="EMBL" id="RBO99345.1"/>
    </source>
</evidence>
<name>A0A366EBC6_9BACI</name>
<dbReference type="Proteomes" id="UP000252254">
    <property type="component" value="Unassembled WGS sequence"/>
</dbReference>
<dbReference type="InterPro" id="IPR025711">
    <property type="entry name" value="PepSY"/>
</dbReference>
<organism evidence="2 3">
    <name type="scientific">Paraliobacillus ryukyuensis</name>
    <dbReference type="NCBI Taxonomy" id="200904"/>
    <lineage>
        <taxon>Bacteria</taxon>
        <taxon>Bacillati</taxon>
        <taxon>Bacillota</taxon>
        <taxon>Bacilli</taxon>
        <taxon>Bacillales</taxon>
        <taxon>Bacillaceae</taxon>
        <taxon>Paraliobacillus</taxon>
    </lineage>
</organism>
<dbReference type="STRING" id="200904.GCA_900168775_02204"/>
<evidence type="ECO:0000313" key="3">
    <source>
        <dbReference type="Proteomes" id="UP000252254"/>
    </source>
</evidence>
<gene>
    <name evidence="2" type="ORF">DES48_10413</name>
</gene>